<feature type="coiled-coil region" evidence="1">
    <location>
        <begin position="93"/>
        <end position="127"/>
    </location>
</feature>
<keyword evidence="3" id="KW-1185">Reference proteome</keyword>
<proteinExistence type="predicted"/>
<name>A0A498SUH7_ACAVI</name>
<sequence length="173" mass="20070">MTKVSEKNSSHVSVKIAAIDEEKEHLTNYMKKLKNEKEQWDEMLQNYNKSADIAKSEMNKPIVLSSKRVEEVRTQYIGIRDGPSSFDIALAMRHALQKKAELQVSQNQKLKAEMAAIEERFHRLQELIKIQEKYLNCENKDKLLVQKAECDATLLKIENWMAKFGFSERLAAI</sequence>
<reference evidence="2 3" key="1">
    <citation type="submission" date="2018-08" db="EMBL/GenBank/DDBJ databases">
        <authorList>
            <person name="Laetsch R D."/>
            <person name="Stevens L."/>
            <person name="Kumar S."/>
            <person name="Blaxter L. M."/>
        </authorList>
    </citation>
    <scope>NUCLEOTIDE SEQUENCE [LARGE SCALE GENOMIC DNA]</scope>
</reference>
<protein>
    <submittedName>
        <fullName evidence="2">Uncharacterized protein</fullName>
    </submittedName>
</protein>
<organism evidence="2 3">
    <name type="scientific">Acanthocheilonema viteae</name>
    <name type="common">Filarial nematode worm</name>
    <name type="synonym">Dipetalonema viteae</name>
    <dbReference type="NCBI Taxonomy" id="6277"/>
    <lineage>
        <taxon>Eukaryota</taxon>
        <taxon>Metazoa</taxon>
        <taxon>Ecdysozoa</taxon>
        <taxon>Nematoda</taxon>
        <taxon>Chromadorea</taxon>
        <taxon>Rhabditida</taxon>
        <taxon>Spirurina</taxon>
        <taxon>Spiruromorpha</taxon>
        <taxon>Filarioidea</taxon>
        <taxon>Onchocercidae</taxon>
        <taxon>Acanthocheilonema</taxon>
    </lineage>
</organism>
<accession>A0A498SUH7</accession>
<dbReference type="EMBL" id="UPTC01003888">
    <property type="protein sequence ID" value="VBB34675.1"/>
    <property type="molecule type" value="Genomic_DNA"/>
</dbReference>
<gene>
    <name evidence="2" type="ORF">NAV_LOCUS9466</name>
</gene>
<evidence type="ECO:0000313" key="2">
    <source>
        <dbReference type="EMBL" id="VBB34675.1"/>
    </source>
</evidence>
<evidence type="ECO:0000313" key="3">
    <source>
        <dbReference type="Proteomes" id="UP000276991"/>
    </source>
</evidence>
<dbReference type="OrthoDB" id="5841407at2759"/>
<dbReference type="Proteomes" id="UP000276991">
    <property type="component" value="Unassembled WGS sequence"/>
</dbReference>
<keyword evidence="1" id="KW-0175">Coiled coil</keyword>
<evidence type="ECO:0000256" key="1">
    <source>
        <dbReference type="SAM" id="Coils"/>
    </source>
</evidence>
<dbReference type="AlphaFoldDB" id="A0A498SUH7"/>
<feature type="coiled-coil region" evidence="1">
    <location>
        <begin position="16"/>
        <end position="57"/>
    </location>
</feature>